<keyword evidence="1" id="KW-0812">Transmembrane</keyword>
<dbReference type="Proteomes" id="UP000075398">
    <property type="component" value="Unassembled WGS sequence"/>
</dbReference>
<feature type="transmembrane region" description="Helical" evidence="1">
    <location>
        <begin position="12"/>
        <end position="33"/>
    </location>
</feature>
<name>A0A150INR3_9EURY</name>
<protein>
    <submittedName>
        <fullName evidence="2">Uncharacterized protein</fullName>
    </submittedName>
</protein>
<gene>
    <name evidence="2" type="ORF">AMQ22_02076</name>
</gene>
<proteinExistence type="predicted"/>
<dbReference type="AlphaFoldDB" id="A0A150INR3"/>
<dbReference type="EMBL" id="LNGC01000179">
    <property type="protein sequence ID" value="KYC46686.1"/>
    <property type="molecule type" value="Genomic_DNA"/>
</dbReference>
<organism evidence="2 3">
    <name type="scientific">Candidatus Methanofastidiosum methylothiophilum</name>
    <dbReference type="NCBI Taxonomy" id="1705564"/>
    <lineage>
        <taxon>Archaea</taxon>
        <taxon>Methanobacteriati</taxon>
        <taxon>Methanobacteriota</taxon>
        <taxon>Stenosarchaea group</taxon>
        <taxon>Candidatus Methanofastidiosia</taxon>
        <taxon>Candidatus Methanofastidiosales</taxon>
        <taxon>Candidatus Methanofastidiosaceae</taxon>
        <taxon>Candidatus Methanofastidiosum</taxon>
    </lineage>
</organism>
<keyword evidence="1" id="KW-0472">Membrane</keyword>
<keyword evidence="1" id="KW-1133">Transmembrane helix</keyword>
<accession>A0A150INR3</accession>
<evidence type="ECO:0000313" key="2">
    <source>
        <dbReference type="EMBL" id="KYC46686.1"/>
    </source>
</evidence>
<evidence type="ECO:0000256" key="1">
    <source>
        <dbReference type="SAM" id="Phobius"/>
    </source>
</evidence>
<evidence type="ECO:0000313" key="3">
    <source>
        <dbReference type="Proteomes" id="UP000075398"/>
    </source>
</evidence>
<reference evidence="2 3" key="1">
    <citation type="journal article" date="2016" name="ISME J.">
        <title>Chasing the elusive Euryarchaeota class WSA2: genomes reveal a uniquely fastidious methyl-reducing methanogen.</title>
        <authorList>
            <person name="Nobu M.K."/>
            <person name="Narihiro T."/>
            <person name="Kuroda K."/>
            <person name="Mei R."/>
            <person name="Liu W.T."/>
        </authorList>
    </citation>
    <scope>NUCLEOTIDE SEQUENCE [LARGE SCALE GENOMIC DNA]</scope>
    <source>
        <strain evidence="2">U1lsi0528_Bin055</strain>
    </source>
</reference>
<comment type="caution">
    <text evidence="2">The sequence shown here is derived from an EMBL/GenBank/DDBJ whole genome shotgun (WGS) entry which is preliminary data.</text>
</comment>
<sequence length="69" mass="8258">MFRKKDKTGFIVFSPESLLIMIINIIMIIMSRYTTISVKPKTLLRLKDVMKKSDDYDSFINKLIDKWRE</sequence>